<comment type="caution">
    <text evidence="5">The sequence shown here is derived from an EMBL/GenBank/DDBJ whole genome shotgun (WGS) entry which is preliminary data.</text>
</comment>
<dbReference type="SUPFAM" id="SSF50475">
    <property type="entry name" value="FMN-binding split barrel"/>
    <property type="match status" value="1"/>
</dbReference>
<comment type="similarity">
    <text evidence="1">Belongs to the F420H(2)-dependent quinone reductase family.</text>
</comment>
<dbReference type="Gene3D" id="1.20.120.520">
    <property type="entry name" value="nmb1532 protein domain like"/>
    <property type="match status" value="1"/>
</dbReference>
<accession>A0A9W6IA38</accession>
<dbReference type="PANTHER" id="PTHR39428:SF1">
    <property type="entry name" value="F420H(2)-DEPENDENT QUINONE REDUCTASE RV1261C"/>
    <property type="match status" value="1"/>
</dbReference>
<dbReference type="Pfam" id="PF01814">
    <property type="entry name" value="Hemerythrin"/>
    <property type="match status" value="1"/>
</dbReference>
<gene>
    <name evidence="5" type="ORF">GCM10017600_73700</name>
</gene>
<evidence type="ECO:0000256" key="1">
    <source>
        <dbReference type="ARBA" id="ARBA00008710"/>
    </source>
</evidence>
<dbReference type="Proteomes" id="UP001143474">
    <property type="component" value="Unassembled WGS sequence"/>
</dbReference>
<evidence type="ECO:0000259" key="4">
    <source>
        <dbReference type="Pfam" id="PF01814"/>
    </source>
</evidence>
<keyword evidence="6" id="KW-1185">Reference proteome</keyword>
<dbReference type="InterPro" id="IPR012312">
    <property type="entry name" value="Hemerythrin-like"/>
</dbReference>
<evidence type="ECO:0000313" key="5">
    <source>
        <dbReference type="EMBL" id="GLK13958.1"/>
    </source>
</evidence>
<dbReference type="NCBIfam" id="TIGR00026">
    <property type="entry name" value="hi_GC_TIGR00026"/>
    <property type="match status" value="1"/>
</dbReference>
<dbReference type="GO" id="GO:0016491">
    <property type="term" value="F:oxidoreductase activity"/>
    <property type="evidence" value="ECO:0007669"/>
    <property type="project" value="InterPro"/>
</dbReference>
<dbReference type="Gene3D" id="2.30.110.10">
    <property type="entry name" value="Electron Transport, Fmn-binding Protein, Chain A"/>
    <property type="match status" value="1"/>
</dbReference>
<organism evidence="5 6">
    <name type="scientific">Streptosporangium carneum</name>
    <dbReference type="NCBI Taxonomy" id="47481"/>
    <lineage>
        <taxon>Bacteria</taxon>
        <taxon>Bacillati</taxon>
        <taxon>Actinomycetota</taxon>
        <taxon>Actinomycetes</taxon>
        <taxon>Streptosporangiales</taxon>
        <taxon>Streptosporangiaceae</taxon>
        <taxon>Streptosporangium</taxon>
    </lineage>
</organism>
<reference evidence="5" key="2">
    <citation type="submission" date="2023-01" db="EMBL/GenBank/DDBJ databases">
        <authorList>
            <person name="Sun Q."/>
            <person name="Evtushenko L."/>
        </authorList>
    </citation>
    <scope>NUCLEOTIDE SEQUENCE</scope>
    <source>
        <strain evidence="5">VKM Ac-2007</strain>
    </source>
</reference>
<dbReference type="InterPro" id="IPR004378">
    <property type="entry name" value="F420H2_quin_Rdtase"/>
</dbReference>
<sequence length="312" mass="34062">MTEPQAASPADWNQQVIAEFRANAGRVGGPFEGSPLILLTTTGARTGRPRTSPLGFLPDSDRLLVVASNAGADSHPAWYHNLMADPRATVETGAETYEAIAVPVRGGERDRLFARVAEAAPGYADYQKATARTIPVIALRRAAADPAEARARAAGDELRALHDWFRGELAALREEADAYLGAHAATGVTAGPGLELGRHLREHCLTFCTALDRHHTGEDGVAFPHLEERFPQLGQALRRLRQEHRVVERLREELQTLLTQLGPGRPAVADPLRLRAEIHRLASELEAHFDYEEDQLVPVLNALPAVPWPAPR</sequence>
<protein>
    <submittedName>
        <fullName evidence="5">Cation-binding protein</fullName>
    </submittedName>
</protein>
<evidence type="ECO:0000256" key="3">
    <source>
        <dbReference type="SAM" id="Coils"/>
    </source>
</evidence>
<comment type="catalytic activity">
    <reaction evidence="2">
        <text>oxidized coenzyme F420-(gamma-L-Glu)(n) + a quinol + H(+) = reduced coenzyme F420-(gamma-L-Glu)(n) + a quinone</text>
        <dbReference type="Rhea" id="RHEA:39663"/>
        <dbReference type="Rhea" id="RHEA-COMP:12939"/>
        <dbReference type="Rhea" id="RHEA-COMP:14378"/>
        <dbReference type="ChEBI" id="CHEBI:15378"/>
        <dbReference type="ChEBI" id="CHEBI:24646"/>
        <dbReference type="ChEBI" id="CHEBI:132124"/>
        <dbReference type="ChEBI" id="CHEBI:133980"/>
        <dbReference type="ChEBI" id="CHEBI:139511"/>
    </reaction>
</comment>
<dbReference type="Pfam" id="PF04075">
    <property type="entry name" value="F420H2_quin_red"/>
    <property type="match status" value="1"/>
</dbReference>
<dbReference type="GO" id="GO:0005886">
    <property type="term" value="C:plasma membrane"/>
    <property type="evidence" value="ECO:0007669"/>
    <property type="project" value="TreeGrafter"/>
</dbReference>
<dbReference type="CDD" id="cd12108">
    <property type="entry name" value="Hr-like"/>
    <property type="match status" value="1"/>
</dbReference>
<dbReference type="EMBL" id="BSEV01000027">
    <property type="protein sequence ID" value="GLK13958.1"/>
    <property type="molecule type" value="Genomic_DNA"/>
</dbReference>
<name>A0A9W6IA38_9ACTN</name>
<dbReference type="PANTHER" id="PTHR39428">
    <property type="entry name" value="F420H(2)-DEPENDENT QUINONE REDUCTASE RV1261C"/>
    <property type="match status" value="1"/>
</dbReference>
<dbReference type="GO" id="GO:0070967">
    <property type="term" value="F:coenzyme F420 binding"/>
    <property type="evidence" value="ECO:0007669"/>
    <property type="project" value="TreeGrafter"/>
</dbReference>
<feature type="coiled-coil region" evidence="3">
    <location>
        <begin position="233"/>
        <end position="260"/>
    </location>
</feature>
<dbReference type="InterPro" id="IPR012349">
    <property type="entry name" value="Split_barrel_FMN-bd"/>
</dbReference>
<feature type="domain" description="Hemerythrin-like" evidence="4">
    <location>
        <begin position="156"/>
        <end position="300"/>
    </location>
</feature>
<dbReference type="RefSeq" id="WP_271222222.1">
    <property type="nucleotide sequence ID" value="NZ_BAAAVD010000023.1"/>
</dbReference>
<reference evidence="5" key="1">
    <citation type="journal article" date="2014" name="Int. J. Syst. Evol. Microbiol.">
        <title>Complete genome sequence of Corynebacterium casei LMG S-19264T (=DSM 44701T), isolated from a smear-ripened cheese.</title>
        <authorList>
            <consortium name="US DOE Joint Genome Institute (JGI-PGF)"/>
            <person name="Walter F."/>
            <person name="Albersmeier A."/>
            <person name="Kalinowski J."/>
            <person name="Ruckert C."/>
        </authorList>
    </citation>
    <scope>NUCLEOTIDE SEQUENCE</scope>
    <source>
        <strain evidence="5">VKM Ac-2007</strain>
    </source>
</reference>
<keyword evidence="3" id="KW-0175">Coiled coil</keyword>
<dbReference type="AlphaFoldDB" id="A0A9W6IA38"/>
<evidence type="ECO:0000313" key="6">
    <source>
        <dbReference type="Proteomes" id="UP001143474"/>
    </source>
</evidence>
<proteinExistence type="inferred from homology"/>
<evidence type="ECO:0000256" key="2">
    <source>
        <dbReference type="ARBA" id="ARBA00049106"/>
    </source>
</evidence>